<evidence type="ECO:0000259" key="3">
    <source>
        <dbReference type="Pfam" id="PF00550"/>
    </source>
</evidence>
<evidence type="ECO:0000256" key="1">
    <source>
        <dbReference type="ARBA" id="ARBA00022450"/>
    </source>
</evidence>
<keyword evidence="2" id="KW-0597">Phosphoprotein</keyword>
<dbReference type="InterPro" id="IPR036291">
    <property type="entry name" value="NAD(P)-bd_dom_sf"/>
</dbReference>
<feature type="domain" description="Carrier" evidence="3">
    <location>
        <begin position="166"/>
        <end position="225"/>
    </location>
</feature>
<feature type="domain" description="Thioester reductase (TE)" evidence="4">
    <location>
        <begin position="282"/>
        <end position="355"/>
    </location>
</feature>
<dbReference type="Gene3D" id="3.40.50.720">
    <property type="entry name" value="NAD(P)-binding Rossmann-like Domain"/>
    <property type="match status" value="1"/>
</dbReference>
<dbReference type="OMA" id="MEHTIAS"/>
<proteinExistence type="predicted"/>
<dbReference type="eggNOG" id="KOG1178">
    <property type="taxonomic scope" value="Eukaryota"/>
</dbReference>
<dbReference type="InterPro" id="IPR036736">
    <property type="entry name" value="ACP-like_sf"/>
</dbReference>
<dbReference type="AlphaFoldDB" id="M7TND4"/>
<dbReference type="SUPFAM" id="SSF51735">
    <property type="entry name" value="NAD(P)-binding Rossmann-fold domains"/>
    <property type="match status" value="1"/>
</dbReference>
<dbReference type="KEGG" id="ela:UCREL1_4781"/>
<evidence type="ECO:0000259" key="4">
    <source>
        <dbReference type="Pfam" id="PF07993"/>
    </source>
</evidence>
<keyword evidence="6" id="KW-1185">Reference proteome</keyword>
<dbReference type="SUPFAM" id="SSF47336">
    <property type="entry name" value="ACP-like"/>
    <property type="match status" value="1"/>
</dbReference>
<evidence type="ECO:0000313" key="6">
    <source>
        <dbReference type="Proteomes" id="UP000012174"/>
    </source>
</evidence>
<keyword evidence="1" id="KW-0596">Phosphopantetheine</keyword>
<dbReference type="SUPFAM" id="SSF56801">
    <property type="entry name" value="Acetyl-CoA synthetase-like"/>
    <property type="match status" value="1"/>
</dbReference>
<dbReference type="InterPro" id="IPR013120">
    <property type="entry name" value="FAR_NAD-bd"/>
</dbReference>
<protein>
    <submittedName>
        <fullName evidence="5">Putative ochratoxin a non-ribosomal peptide synthetase protein</fullName>
    </submittedName>
</protein>
<name>M7TND4_EUTLA</name>
<accession>M7TND4</accession>
<dbReference type="HOGENOM" id="CLU_780819_0_0_1"/>
<reference evidence="6" key="1">
    <citation type="journal article" date="2013" name="Genome Announc.">
        <title>Draft genome sequence of the grapevine dieback fungus Eutypa lata UCR-EL1.</title>
        <authorList>
            <person name="Blanco-Ulate B."/>
            <person name="Rolshausen P.E."/>
            <person name="Cantu D."/>
        </authorList>
    </citation>
    <scope>NUCLEOTIDE SEQUENCE [LARGE SCALE GENOMIC DNA]</scope>
    <source>
        <strain evidence="6">UCR-EL1</strain>
    </source>
</reference>
<dbReference type="InterPro" id="IPR009081">
    <property type="entry name" value="PP-bd_ACP"/>
</dbReference>
<dbReference type="EMBL" id="KB706289">
    <property type="protein sequence ID" value="EMR68210.1"/>
    <property type="molecule type" value="Genomic_DNA"/>
</dbReference>
<evidence type="ECO:0000313" key="5">
    <source>
        <dbReference type="EMBL" id="EMR68210.1"/>
    </source>
</evidence>
<dbReference type="Gene3D" id="1.10.1200.10">
    <property type="entry name" value="ACP-like"/>
    <property type="match status" value="1"/>
</dbReference>
<dbReference type="Pfam" id="PF00550">
    <property type="entry name" value="PP-binding"/>
    <property type="match status" value="1"/>
</dbReference>
<dbReference type="Pfam" id="PF07993">
    <property type="entry name" value="NAD_binding_4"/>
    <property type="match status" value="1"/>
</dbReference>
<dbReference type="OrthoDB" id="429813at2759"/>
<gene>
    <name evidence="5" type="ORF">UCREL1_4781</name>
</gene>
<dbReference type="PANTHER" id="PTHR43439">
    <property type="entry name" value="PHENYLACETATE-COENZYME A LIGASE"/>
    <property type="match status" value="1"/>
</dbReference>
<dbReference type="Pfam" id="PF23562">
    <property type="entry name" value="AMP-binding_C_3"/>
    <property type="match status" value="1"/>
</dbReference>
<dbReference type="Proteomes" id="UP000012174">
    <property type="component" value="Unassembled WGS sequence"/>
</dbReference>
<evidence type="ECO:0000256" key="2">
    <source>
        <dbReference type="ARBA" id="ARBA00022553"/>
    </source>
</evidence>
<dbReference type="InterPro" id="IPR051414">
    <property type="entry name" value="Adenylate-forming_Reductase"/>
</dbReference>
<dbReference type="PANTHER" id="PTHR43439:SF2">
    <property type="entry name" value="ENZYME, PUTATIVE (JCVI)-RELATED"/>
    <property type="match status" value="1"/>
</dbReference>
<organism evidence="5 6">
    <name type="scientific">Eutypa lata (strain UCR-EL1)</name>
    <name type="common">Grapevine dieback disease fungus</name>
    <name type="synonym">Eutypa armeniacae</name>
    <dbReference type="NCBI Taxonomy" id="1287681"/>
    <lineage>
        <taxon>Eukaryota</taxon>
        <taxon>Fungi</taxon>
        <taxon>Dikarya</taxon>
        <taxon>Ascomycota</taxon>
        <taxon>Pezizomycotina</taxon>
        <taxon>Sordariomycetes</taxon>
        <taxon>Xylariomycetidae</taxon>
        <taxon>Xylariales</taxon>
        <taxon>Diatrypaceae</taxon>
        <taxon>Eutypa</taxon>
    </lineage>
</organism>
<sequence>MLSCPPGVDALAELKRVAYTGGPLNPVRGEALAKLLPHLFTILASTEGGIGRFVSSGDSSHWGTFKFVDLGQRMEEVAPGIYELVGRADNWVAMSNGLKMDPTEMEHTIASHPDVTGVLVAGSHRFRLCLLIELKKEVIDPSLENIWPTIEAANKKVPKFGRVPKAGDIGIDDDLLGFGLDSLSAFILLARLRAALRKHGVKAQKVQTIDSKLLYASKTLRQLAGKLSQVLATTGILSGPVQQDFDHATIRLLEKYDTELQGIVKTNAEQIVDNPSTQVVVLTGSTGSLGSYILSSLLARSDVKKVICLNRNGDAKAQSTSLRVRGLPEFNIDSERVKFLQVKPVEPKLGLTDED</sequence>